<sequence length="108" mass="12661">MSLQGDENTHSVGCSEYILISTEGNSAIQSQWQSQNAEVSYKWTRQNTLLFLDLYKKYKQLLMAGKIKLKNVYESIANASEINQRMRTWLHQTVKIDGRYWKEITKKL</sequence>
<comment type="caution">
    <text evidence="1">The sequence shown here is derived from an EMBL/GenBank/DDBJ whole genome shotgun (WGS) entry which is preliminary data.</text>
</comment>
<accession>A0A9P0KG25</accession>
<dbReference type="EMBL" id="CAKOFQ010006793">
    <property type="protein sequence ID" value="CAH1972001.1"/>
    <property type="molecule type" value="Genomic_DNA"/>
</dbReference>
<reference evidence="1" key="1">
    <citation type="submission" date="2022-03" db="EMBL/GenBank/DDBJ databases">
        <authorList>
            <person name="Sayadi A."/>
        </authorList>
    </citation>
    <scope>NUCLEOTIDE SEQUENCE</scope>
</reference>
<organism evidence="1 2">
    <name type="scientific">Acanthoscelides obtectus</name>
    <name type="common">Bean weevil</name>
    <name type="synonym">Bruchus obtectus</name>
    <dbReference type="NCBI Taxonomy" id="200917"/>
    <lineage>
        <taxon>Eukaryota</taxon>
        <taxon>Metazoa</taxon>
        <taxon>Ecdysozoa</taxon>
        <taxon>Arthropoda</taxon>
        <taxon>Hexapoda</taxon>
        <taxon>Insecta</taxon>
        <taxon>Pterygota</taxon>
        <taxon>Neoptera</taxon>
        <taxon>Endopterygota</taxon>
        <taxon>Coleoptera</taxon>
        <taxon>Polyphaga</taxon>
        <taxon>Cucujiformia</taxon>
        <taxon>Chrysomeloidea</taxon>
        <taxon>Chrysomelidae</taxon>
        <taxon>Bruchinae</taxon>
        <taxon>Bruchini</taxon>
        <taxon>Acanthoscelides</taxon>
    </lineage>
</organism>
<dbReference type="Proteomes" id="UP001152888">
    <property type="component" value="Unassembled WGS sequence"/>
</dbReference>
<keyword evidence="2" id="KW-1185">Reference proteome</keyword>
<name>A0A9P0KG25_ACAOB</name>
<gene>
    <name evidence="1" type="ORF">ACAOBT_LOCUS9749</name>
</gene>
<dbReference type="AlphaFoldDB" id="A0A9P0KG25"/>
<proteinExistence type="predicted"/>
<evidence type="ECO:0000313" key="1">
    <source>
        <dbReference type="EMBL" id="CAH1972001.1"/>
    </source>
</evidence>
<evidence type="ECO:0000313" key="2">
    <source>
        <dbReference type="Proteomes" id="UP001152888"/>
    </source>
</evidence>
<protein>
    <submittedName>
        <fullName evidence="1">Uncharacterized protein</fullName>
    </submittedName>
</protein>